<feature type="domain" description="VTT" evidence="8">
    <location>
        <begin position="87"/>
        <end position="201"/>
    </location>
</feature>
<feature type="transmembrane region" description="Helical" evidence="7">
    <location>
        <begin position="68"/>
        <end position="88"/>
    </location>
</feature>
<gene>
    <name evidence="9" type="ORF">CE91St30_25420</name>
</gene>
<evidence type="ECO:0000256" key="7">
    <source>
        <dbReference type="RuleBase" id="RU366058"/>
    </source>
</evidence>
<evidence type="ECO:0000256" key="3">
    <source>
        <dbReference type="ARBA" id="ARBA00022475"/>
    </source>
</evidence>
<dbReference type="Pfam" id="PF09335">
    <property type="entry name" value="VTT_dom"/>
    <property type="match status" value="1"/>
</dbReference>
<comment type="subcellular location">
    <subcellularLocation>
        <location evidence="1 7">Cell membrane</location>
        <topology evidence="1 7">Multi-pass membrane protein</topology>
    </subcellularLocation>
</comment>
<feature type="transmembrane region" description="Helical" evidence="7">
    <location>
        <begin position="214"/>
        <end position="236"/>
    </location>
</feature>
<evidence type="ECO:0000256" key="2">
    <source>
        <dbReference type="ARBA" id="ARBA00008640"/>
    </source>
</evidence>
<keyword evidence="10" id="KW-1185">Reference proteome</keyword>
<feature type="transmembrane region" description="Helical" evidence="7">
    <location>
        <begin position="21"/>
        <end position="44"/>
    </location>
</feature>
<evidence type="ECO:0000313" key="10">
    <source>
        <dbReference type="Proteomes" id="UP001320544"/>
    </source>
</evidence>
<evidence type="ECO:0000259" key="8">
    <source>
        <dbReference type="Pfam" id="PF09335"/>
    </source>
</evidence>
<proteinExistence type="inferred from homology"/>
<dbReference type="EMBL" id="AP025564">
    <property type="protein sequence ID" value="BDE97209.1"/>
    <property type="molecule type" value="Genomic_DNA"/>
</dbReference>
<evidence type="ECO:0000256" key="5">
    <source>
        <dbReference type="ARBA" id="ARBA00022989"/>
    </source>
</evidence>
<evidence type="ECO:0000256" key="4">
    <source>
        <dbReference type="ARBA" id="ARBA00022692"/>
    </source>
</evidence>
<feature type="transmembrane region" description="Helical" evidence="7">
    <location>
        <begin position="100"/>
        <end position="124"/>
    </location>
</feature>
<keyword evidence="6 7" id="KW-0472">Membrane</keyword>
<dbReference type="InterPro" id="IPR032816">
    <property type="entry name" value="VTT_dom"/>
</dbReference>
<keyword evidence="3 7" id="KW-1003">Cell membrane</keyword>
<keyword evidence="4 7" id="KW-0812">Transmembrane</keyword>
<dbReference type="PANTHER" id="PTHR12677:SF59">
    <property type="entry name" value="GOLGI APPARATUS MEMBRANE PROTEIN TVP38-RELATED"/>
    <property type="match status" value="1"/>
</dbReference>
<dbReference type="PANTHER" id="PTHR12677">
    <property type="entry name" value="GOLGI APPARATUS MEMBRANE PROTEIN TVP38-RELATED"/>
    <property type="match status" value="1"/>
</dbReference>
<dbReference type="RefSeq" id="WP_244386387.1">
    <property type="nucleotide sequence ID" value="NZ_AP025564.1"/>
</dbReference>
<reference evidence="9 10" key="1">
    <citation type="submission" date="2022-01" db="EMBL/GenBank/DDBJ databases">
        <title>Novel bile acid biosynthetic pathways are enriched in the microbiome of centenarians.</title>
        <authorList>
            <person name="Sato Y."/>
            <person name="Atarashi K."/>
            <person name="Plichta R.D."/>
            <person name="Arai Y."/>
            <person name="Sasajima S."/>
            <person name="Kearney M.S."/>
            <person name="Suda W."/>
            <person name="Takeshita K."/>
            <person name="Sasaki T."/>
            <person name="Okamoto S."/>
            <person name="Skelly N.A."/>
            <person name="Okamura Y."/>
            <person name="Vlamakis H."/>
            <person name="Li Y."/>
            <person name="Tanoue T."/>
            <person name="Takei H."/>
            <person name="Nittono H."/>
            <person name="Narushima S."/>
            <person name="Irie J."/>
            <person name="Itoh H."/>
            <person name="Moriya K."/>
            <person name="Sugiura Y."/>
            <person name="Suematsu M."/>
            <person name="Moritoki N."/>
            <person name="Shibata S."/>
            <person name="Littman R.D."/>
            <person name="Fischbach A.M."/>
            <person name="Uwamino Y."/>
            <person name="Inoue T."/>
            <person name="Honda A."/>
            <person name="Hattori M."/>
            <person name="Murai T."/>
            <person name="Xavier J.R."/>
            <person name="Hirose N."/>
            <person name="Honda K."/>
        </authorList>
    </citation>
    <scope>NUCLEOTIDE SEQUENCE [LARGE SCALE GENOMIC DNA]</scope>
    <source>
        <strain evidence="9 10">CE91-St30</strain>
    </source>
</reference>
<sequence length="251" mass="26370">MRREAAKTGQTASIEQRGALIAKRAAVIAVAVAVLAATLAWSAVYGKDAFSLFTDGQRLQAWVDERGALAPVIMVLLVVAQVVVAVIPGEPLELGAGYAFGFWEGTALCLAGSLIGTVVVVALTRTAGMRVVELFFSREKIESISWLRASKRFELILFICFLVPGTPKDIMTYVAGLTPCRLSRIAAITTVGRIPSIVSSTLASAYAAQGDWTATVLVAVVTLVLVACGAGAYALIARREKNSGGTDAVQP</sequence>
<comment type="caution">
    <text evidence="7">Lacks conserved residue(s) required for the propagation of feature annotation.</text>
</comment>
<dbReference type="InterPro" id="IPR015414">
    <property type="entry name" value="TMEM64"/>
</dbReference>
<organism evidence="9 10">
    <name type="scientific">Raoultibacter timonensis</name>
    <dbReference type="NCBI Taxonomy" id="1907662"/>
    <lineage>
        <taxon>Bacteria</taxon>
        <taxon>Bacillati</taxon>
        <taxon>Actinomycetota</taxon>
        <taxon>Coriobacteriia</taxon>
        <taxon>Eggerthellales</taxon>
        <taxon>Eggerthellaceae</taxon>
        <taxon>Raoultibacter</taxon>
    </lineage>
</organism>
<dbReference type="Proteomes" id="UP001320544">
    <property type="component" value="Chromosome"/>
</dbReference>
<keyword evidence="5 7" id="KW-1133">Transmembrane helix</keyword>
<evidence type="ECO:0000256" key="6">
    <source>
        <dbReference type="ARBA" id="ARBA00023136"/>
    </source>
</evidence>
<accession>A0ABN6MHL4</accession>
<evidence type="ECO:0000256" key="1">
    <source>
        <dbReference type="ARBA" id="ARBA00004651"/>
    </source>
</evidence>
<comment type="similarity">
    <text evidence="2 7">Belongs to the TVP38/TMEM64 family.</text>
</comment>
<name>A0ABN6MHL4_9ACTN</name>
<evidence type="ECO:0000313" key="9">
    <source>
        <dbReference type="EMBL" id="BDE97209.1"/>
    </source>
</evidence>
<protein>
    <recommendedName>
        <fullName evidence="7">TVP38/TMEM64 family membrane protein</fullName>
    </recommendedName>
</protein>